<dbReference type="EMBL" id="CM043800">
    <property type="protein sequence ID" value="KAI4811757.1"/>
    <property type="molecule type" value="Genomic_DNA"/>
</dbReference>
<gene>
    <name evidence="1" type="ORF">KUCAC02_014633</name>
</gene>
<comment type="caution">
    <text evidence="1">The sequence shown here is derived from an EMBL/GenBank/DDBJ whole genome shotgun (WGS) entry which is preliminary data.</text>
</comment>
<accession>A0ACB9WFA3</accession>
<name>A0ACB9WFA3_CHAAC</name>
<evidence type="ECO:0000313" key="2">
    <source>
        <dbReference type="Proteomes" id="UP001057452"/>
    </source>
</evidence>
<organism evidence="1 2">
    <name type="scientific">Chaenocephalus aceratus</name>
    <name type="common">Blackfin icefish</name>
    <name type="synonym">Chaenichthys aceratus</name>
    <dbReference type="NCBI Taxonomy" id="36190"/>
    <lineage>
        <taxon>Eukaryota</taxon>
        <taxon>Metazoa</taxon>
        <taxon>Chordata</taxon>
        <taxon>Craniata</taxon>
        <taxon>Vertebrata</taxon>
        <taxon>Euteleostomi</taxon>
        <taxon>Actinopterygii</taxon>
        <taxon>Neopterygii</taxon>
        <taxon>Teleostei</taxon>
        <taxon>Neoteleostei</taxon>
        <taxon>Acanthomorphata</taxon>
        <taxon>Eupercaria</taxon>
        <taxon>Perciformes</taxon>
        <taxon>Notothenioidei</taxon>
        <taxon>Channichthyidae</taxon>
        <taxon>Chaenocephalus</taxon>
    </lineage>
</organism>
<keyword evidence="2" id="KW-1185">Reference proteome</keyword>
<dbReference type="Proteomes" id="UP001057452">
    <property type="component" value="Chromosome 16"/>
</dbReference>
<protein>
    <submittedName>
        <fullName evidence="1">Uncharacterized protein</fullName>
    </submittedName>
</protein>
<evidence type="ECO:0000313" key="1">
    <source>
        <dbReference type="EMBL" id="KAI4811757.1"/>
    </source>
</evidence>
<feature type="non-terminal residue" evidence="1">
    <location>
        <position position="1"/>
    </location>
</feature>
<sequence length="72" mass="8181">CLTGKQWCGLALQCASNSNKQKLTRRKAQSNCKYYVKSKAQRGARLHTWERPQSLLLAAQQRSSSNWSLEPS</sequence>
<reference evidence="1" key="1">
    <citation type="submission" date="2022-05" db="EMBL/GenBank/DDBJ databases">
        <title>Chromosome-level genome of Chaenocephalus aceratus.</title>
        <authorList>
            <person name="Park H."/>
        </authorList>
    </citation>
    <scope>NUCLEOTIDE SEQUENCE</scope>
    <source>
        <strain evidence="1">KU_202001</strain>
    </source>
</reference>
<feature type="non-terminal residue" evidence="1">
    <location>
        <position position="72"/>
    </location>
</feature>
<proteinExistence type="predicted"/>